<dbReference type="PANTHER" id="PTHR46162">
    <property type="entry name" value="TRAF-LIKE FAMILY PROTEIN"/>
    <property type="match status" value="1"/>
</dbReference>
<dbReference type="Proteomes" id="UP000823388">
    <property type="component" value="Chromosome 9K"/>
</dbReference>
<dbReference type="SMART" id="SM00061">
    <property type="entry name" value="MATH"/>
    <property type="match status" value="2"/>
</dbReference>
<evidence type="ECO:0000313" key="4">
    <source>
        <dbReference type="Proteomes" id="UP000823388"/>
    </source>
</evidence>
<dbReference type="InterPro" id="IPR008974">
    <property type="entry name" value="TRAF-like"/>
</dbReference>
<comment type="caution">
    <text evidence="3">The sequence shown here is derived from an EMBL/GenBank/DDBJ whole genome shotgun (WGS) entry which is preliminary data.</text>
</comment>
<reference evidence="3" key="1">
    <citation type="submission" date="2020-05" db="EMBL/GenBank/DDBJ databases">
        <title>WGS assembly of Panicum virgatum.</title>
        <authorList>
            <person name="Lovell J.T."/>
            <person name="Jenkins J."/>
            <person name="Shu S."/>
            <person name="Juenger T.E."/>
            <person name="Schmutz J."/>
        </authorList>
    </citation>
    <scope>NUCLEOTIDE SEQUENCE</scope>
    <source>
        <strain evidence="3">AP13</strain>
    </source>
</reference>
<dbReference type="SUPFAM" id="SSF49599">
    <property type="entry name" value="TRAF domain-like"/>
    <property type="match status" value="2"/>
</dbReference>
<feature type="domain" description="MATH" evidence="2">
    <location>
        <begin position="188"/>
        <end position="309"/>
    </location>
</feature>
<dbReference type="CDD" id="cd00121">
    <property type="entry name" value="MATH"/>
    <property type="match status" value="2"/>
</dbReference>
<evidence type="ECO:0000313" key="3">
    <source>
        <dbReference type="EMBL" id="KAG2548440.1"/>
    </source>
</evidence>
<dbReference type="Pfam" id="PF22486">
    <property type="entry name" value="MATH_2"/>
    <property type="match status" value="2"/>
</dbReference>
<dbReference type="EMBL" id="CM029053">
    <property type="protein sequence ID" value="KAG2548440.1"/>
    <property type="molecule type" value="Genomic_DNA"/>
</dbReference>
<dbReference type="InterPro" id="IPR002083">
    <property type="entry name" value="MATH/TRAF_dom"/>
</dbReference>
<dbReference type="Gene3D" id="2.60.210.10">
    <property type="entry name" value="Apoptosis, Tumor Necrosis Factor Receptor Associated Protein 2, Chain A"/>
    <property type="match status" value="2"/>
</dbReference>
<dbReference type="AlphaFoldDB" id="A0A8T0NGF0"/>
<organism evidence="3 4">
    <name type="scientific">Panicum virgatum</name>
    <name type="common">Blackwell switchgrass</name>
    <dbReference type="NCBI Taxonomy" id="38727"/>
    <lineage>
        <taxon>Eukaryota</taxon>
        <taxon>Viridiplantae</taxon>
        <taxon>Streptophyta</taxon>
        <taxon>Embryophyta</taxon>
        <taxon>Tracheophyta</taxon>
        <taxon>Spermatophyta</taxon>
        <taxon>Magnoliopsida</taxon>
        <taxon>Liliopsida</taxon>
        <taxon>Poales</taxon>
        <taxon>Poaceae</taxon>
        <taxon>PACMAD clade</taxon>
        <taxon>Panicoideae</taxon>
        <taxon>Panicodae</taxon>
        <taxon>Paniceae</taxon>
        <taxon>Panicinae</taxon>
        <taxon>Panicum</taxon>
        <taxon>Panicum sect. Hiantes</taxon>
    </lineage>
</organism>
<sequence length="332" mass="37029">MGNSPSRGRSKPEQGHGSKVAPSSPAGMQSQQMAFKWSIDGFYSLLDKGEGWTYSRVFEIMGLNWYLKLNPRDKRSGDDEEHVSLQLELARSSVKLDTIVATSFKLLIYDQSYGKHSEHQVSHSFQTASTSAGASCMIPLETLKKQSSGFLVNNSCVFGVEFIKVATSQAIVTLETLFVQKTSIFNESKVYTWNIEDFFSLKNPGDSPEFEVGGYKWYISMYPSRDGNHLSLYLNMKNDLSKDTSTLVQLTLSIKDQETGNHLLEGTGRCQFSDNAPGWGWSKFISLEDFKNSANGYLVKTKCCIEAEVEIIGSSRVEHGPNRSGAKRVRCV</sequence>
<proteinExistence type="predicted"/>
<dbReference type="PANTHER" id="PTHR46162:SF32">
    <property type="entry name" value="MATH DOMAIN-CONTAINING PROTEIN"/>
    <property type="match status" value="1"/>
</dbReference>
<feature type="domain" description="MATH" evidence="2">
    <location>
        <begin position="32"/>
        <end position="162"/>
    </location>
</feature>
<accession>A0A8T0NGF0</accession>
<evidence type="ECO:0000256" key="1">
    <source>
        <dbReference type="SAM" id="MobiDB-lite"/>
    </source>
</evidence>
<keyword evidence="4" id="KW-1185">Reference proteome</keyword>
<dbReference type="PROSITE" id="PS50144">
    <property type="entry name" value="MATH"/>
    <property type="match status" value="2"/>
</dbReference>
<dbReference type="OrthoDB" id="1883087at2759"/>
<evidence type="ECO:0000259" key="2">
    <source>
        <dbReference type="PROSITE" id="PS50144"/>
    </source>
</evidence>
<protein>
    <recommendedName>
        <fullName evidence="2">MATH domain-containing protein</fullName>
    </recommendedName>
</protein>
<gene>
    <name evidence="3" type="ORF">PVAP13_9KG185970</name>
</gene>
<feature type="region of interest" description="Disordered" evidence="1">
    <location>
        <begin position="1"/>
        <end position="27"/>
    </location>
</feature>
<name>A0A8T0NGF0_PANVG</name>